<evidence type="ECO:0000256" key="1">
    <source>
        <dbReference type="SAM" id="SignalP"/>
    </source>
</evidence>
<evidence type="ECO:0000313" key="3">
    <source>
        <dbReference type="Proteomes" id="UP000591131"/>
    </source>
</evidence>
<keyword evidence="3" id="KW-1185">Reference proteome</keyword>
<evidence type="ECO:0000313" key="2">
    <source>
        <dbReference type="EMBL" id="KAF4677069.1"/>
    </source>
</evidence>
<comment type="caution">
    <text evidence="2">The sequence shown here is derived from an EMBL/GenBank/DDBJ whole genome shotgun (WGS) entry which is preliminary data.</text>
</comment>
<protein>
    <submittedName>
        <fullName evidence="2">Uncharacterized protein</fullName>
    </submittedName>
</protein>
<keyword evidence="1" id="KW-0732">Signal</keyword>
<accession>A0A7J6MZK6</accession>
<sequence length="166" mass="17923">MTAFPWLLSALAIAEMALYFCGCGTPPTRRPTPEMKRTTLEPTAYTTVWTQAAKTTTARIMKATTTPLSTREPGNCAFGDMACRMASLDLDDRCLYWKTGECEKLPGQTCSCIPPTTTTLNIAVPTTSTDSAVITTTTTATITKTTTTARATRNTVRIPVFSPPDP</sequence>
<feature type="chain" id="PRO_5029482303" evidence="1">
    <location>
        <begin position="24"/>
        <end position="166"/>
    </location>
</feature>
<dbReference type="AlphaFoldDB" id="A0A7J6MZK6"/>
<dbReference type="EMBL" id="JAAPAO010000021">
    <property type="protein sequence ID" value="KAF4677069.1"/>
    <property type="molecule type" value="Genomic_DNA"/>
</dbReference>
<reference evidence="2 3" key="1">
    <citation type="submission" date="2020-04" db="EMBL/GenBank/DDBJ databases">
        <title>Perkinsus chesapeaki whole genome sequence.</title>
        <authorList>
            <person name="Bogema D.R."/>
        </authorList>
    </citation>
    <scope>NUCLEOTIDE SEQUENCE [LARGE SCALE GENOMIC DNA]</scope>
    <source>
        <strain evidence="2">ATCC PRA-425</strain>
    </source>
</reference>
<dbReference type="Proteomes" id="UP000591131">
    <property type="component" value="Unassembled WGS sequence"/>
</dbReference>
<feature type="signal peptide" evidence="1">
    <location>
        <begin position="1"/>
        <end position="23"/>
    </location>
</feature>
<gene>
    <name evidence="2" type="ORF">FOL47_003520</name>
</gene>
<name>A0A7J6MZK6_PERCH</name>
<proteinExistence type="predicted"/>
<organism evidence="2 3">
    <name type="scientific">Perkinsus chesapeaki</name>
    <name type="common">Clam parasite</name>
    <name type="synonym">Perkinsus andrewsi</name>
    <dbReference type="NCBI Taxonomy" id="330153"/>
    <lineage>
        <taxon>Eukaryota</taxon>
        <taxon>Sar</taxon>
        <taxon>Alveolata</taxon>
        <taxon>Perkinsozoa</taxon>
        <taxon>Perkinsea</taxon>
        <taxon>Perkinsida</taxon>
        <taxon>Perkinsidae</taxon>
        <taxon>Perkinsus</taxon>
    </lineage>
</organism>